<dbReference type="GO" id="GO:0003735">
    <property type="term" value="F:structural constituent of ribosome"/>
    <property type="evidence" value="ECO:0007669"/>
    <property type="project" value="InterPro"/>
</dbReference>
<dbReference type="InterPro" id="IPR047863">
    <property type="entry name" value="Ribosomal_uS8_CS"/>
</dbReference>
<evidence type="ECO:0000256" key="6">
    <source>
        <dbReference type="ARBA" id="ARBA00035258"/>
    </source>
</evidence>
<dbReference type="EMBL" id="VMFF01000082">
    <property type="protein sequence ID" value="TSC64891.1"/>
    <property type="molecule type" value="Genomic_DNA"/>
</dbReference>
<evidence type="ECO:0000256" key="2">
    <source>
        <dbReference type="ARBA" id="ARBA00022730"/>
    </source>
</evidence>
<evidence type="ECO:0000256" key="4">
    <source>
        <dbReference type="ARBA" id="ARBA00022980"/>
    </source>
</evidence>
<dbReference type="GO" id="GO:0005737">
    <property type="term" value="C:cytoplasm"/>
    <property type="evidence" value="ECO:0007669"/>
    <property type="project" value="UniProtKB-ARBA"/>
</dbReference>
<dbReference type="SUPFAM" id="SSF56047">
    <property type="entry name" value="Ribosomal protein S8"/>
    <property type="match status" value="1"/>
</dbReference>
<evidence type="ECO:0000313" key="10">
    <source>
        <dbReference type="Proteomes" id="UP000319613"/>
    </source>
</evidence>
<dbReference type="InterPro" id="IPR035987">
    <property type="entry name" value="Ribosomal_uS8_sf"/>
</dbReference>
<dbReference type="InterPro" id="IPR000630">
    <property type="entry name" value="Ribosomal_uS8"/>
</dbReference>
<accession>A0A554J971</accession>
<keyword evidence="4 7" id="KW-0689">Ribosomal protein</keyword>
<dbReference type="FunFam" id="3.30.1490.10:FF:000001">
    <property type="entry name" value="30S ribosomal protein S8"/>
    <property type="match status" value="1"/>
</dbReference>
<keyword evidence="2 7" id="KW-0699">rRNA-binding</keyword>
<evidence type="ECO:0000256" key="5">
    <source>
        <dbReference type="ARBA" id="ARBA00023274"/>
    </source>
</evidence>
<sequence>MFTDPISDMLTRIRNGAAAHKTDVLMPYSKLKHNLANILAREGYIAGVEVIEGSLKQLSVKIKYTSNGEAVVSSIQRVSKPGQRIYVPMDRIPRTNGGLGVTILSTSKGLMTDKEARKQKYGGEVICQIW</sequence>
<dbReference type="FunFam" id="3.30.1370.30:FF:000002">
    <property type="entry name" value="30S ribosomal protein S8"/>
    <property type="match status" value="1"/>
</dbReference>
<dbReference type="Gene3D" id="3.30.1370.30">
    <property type="match status" value="1"/>
</dbReference>
<dbReference type="AlphaFoldDB" id="A0A554J971"/>
<organism evidence="9 10">
    <name type="scientific">Candidatus Doudnabacteria bacterium Gr01-1014_77</name>
    <dbReference type="NCBI Taxonomy" id="2017133"/>
    <lineage>
        <taxon>Bacteria</taxon>
        <taxon>Candidatus Doudnaibacteriota</taxon>
    </lineage>
</organism>
<comment type="similarity">
    <text evidence="1 7 8">Belongs to the universal ribosomal protein uS8 family.</text>
</comment>
<evidence type="ECO:0000256" key="1">
    <source>
        <dbReference type="ARBA" id="ARBA00006471"/>
    </source>
</evidence>
<comment type="function">
    <text evidence="7">One of the primary rRNA binding proteins, it binds directly to 16S rRNA central domain where it helps coordinate assembly of the platform of the 30S subunit.</text>
</comment>
<dbReference type="Pfam" id="PF00410">
    <property type="entry name" value="Ribosomal_S8"/>
    <property type="match status" value="1"/>
</dbReference>
<reference evidence="9 10" key="1">
    <citation type="submission" date="2017-07" db="EMBL/GenBank/DDBJ databases">
        <title>Mechanisms for carbon and nitrogen cycling indicate functional differentiation within the Candidate Phyla Radiation.</title>
        <authorList>
            <person name="Danczak R.E."/>
            <person name="Johnston M.D."/>
            <person name="Kenah C."/>
            <person name="Slattery M."/>
            <person name="Wrighton K.C."/>
            <person name="Wilkins M.J."/>
        </authorList>
    </citation>
    <scope>NUCLEOTIDE SEQUENCE [LARGE SCALE GENOMIC DNA]</scope>
    <source>
        <strain evidence="9">Gr01-1014_77</strain>
    </source>
</reference>
<dbReference type="HAMAP" id="MF_01302_B">
    <property type="entry name" value="Ribosomal_uS8_B"/>
    <property type="match status" value="1"/>
</dbReference>
<proteinExistence type="inferred from homology"/>
<evidence type="ECO:0000313" key="9">
    <source>
        <dbReference type="EMBL" id="TSC64891.1"/>
    </source>
</evidence>
<comment type="caution">
    <text evidence="9">The sequence shown here is derived from an EMBL/GenBank/DDBJ whole genome shotgun (WGS) entry which is preliminary data.</text>
</comment>
<comment type="subunit">
    <text evidence="7">Part of the 30S ribosomal subunit. Contacts proteins S5 and S12.</text>
</comment>
<dbReference type="GO" id="GO:1990904">
    <property type="term" value="C:ribonucleoprotein complex"/>
    <property type="evidence" value="ECO:0007669"/>
    <property type="project" value="UniProtKB-KW"/>
</dbReference>
<gene>
    <name evidence="7" type="primary">rpsH</name>
    <name evidence="9" type="ORF">G01um101477_676</name>
</gene>
<dbReference type="Proteomes" id="UP000319613">
    <property type="component" value="Unassembled WGS sequence"/>
</dbReference>
<dbReference type="GO" id="GO:0006412">
    <property type="term" value="P:translation"/>
    <property type="evidence" value="ECO:0007669"/>
    <property type="project" value="UniProtKB-UniRule"/>
</dbReference>
<keyword evidence="5 7" id="KW-0687">Ribonucleoprotein</keyword>
<evidence type="ECO:0000256" key="8">
    <source>
        <dbReference type="RuleBase" id="RU003660"/>
    </source>
</evidence>
<name>A0A554J971_9BACT</name>
<dbReference type="NCBIfam" id="NF001109">
    <property type="entry name" value="PRK00136.1"/>
    <property type="match status" value="1"/>
</dbReference>
<protein>
    <recommendedName>
        <fullName evidence="6 7">Small ribosomal subunit protein uS8</fullName>
    </recommendedName>
</protein>
<dbReference type="GO" id="GO:0019843">
    <property type="term" value="F:rRNA binding"/>
    <property type="evidence" value="ECO:0007669"/>
    <property type="project" value="UniProtKB-UniRule"/>
</dbReference>
<dbReference type="PROSITE" id="PS00053">
    <property type="entry name" value="RIBOSOMAL_S8"/>
    <property type="match status" value="1"/>
</dbReference>
<keyword evidence="3 7" id="KW-0694">RNA-binding</keyword>
<dbReference type="PANTHER" id="PTHR11758">
    <property type="entry name" value="40S RIBOSOMAL PROTEIN S15A"/>
    <property type="match status" value="1"/>
</dbReference>
<dbReference type="GO" id="GO:0005840">
    <property type="term" value="C:ribosome"/>
    <property type="evidence" value="ECO:0007669"/>
    <property type="project" value="UniProtKB-KW"/>
</dbReference>
<dbReference type="Gene3D" id="3.30.1490.10">
    <property type="match status" value="1"/>
</dbReference>
<evidence type="ECO:0000256" key="7">
    <source>
        <dbReference type="HAMAP-Rule" id="MF_01302"/>
    </source>
</evidence>
<evidence type="ECO:0000256" key="3">
    <source>
        <dbReference type="ARBA" id="ARBA00022884"/>
    </source>
</evidence>